<proteinExistence type="inferred from homology"/>
<dbReference type="Pfam" id="PF13458">
    <property type="entry name" value="Peripla_BP_6"/>
    <property type="match status" value="1"/>
</dbReference>
<dbReference type="CDD" id="cd06343">
    <property type="entry name" value="PBP1_ABC_ligand_binding-like"/>
    <property type="match status" value="1"/>
</dbReference>
<dbReference type="PANTHER" id="PTHR47235:SF1">
    <property type="entry name" value="BLR6548 PROTEIN"/>
    <property type="match status" value="1"/>
</dbReference>
<evidence type="ECO:0000313" key="5">
    <source>
        <dbReference type="EMBL" id="ABX37452.1"/>
    </source>
</evidence>
<feature type="region of interest" description="Disordered" evidence="3">
    <location>
        <begin position="1"/>
        <end position="37"/>
    </location>
</feature>
<keyword evidence="2" id="KW-0732">Signal</keyword>
<organism evidence="5 6">
    <name type="scientific">Delftia acidovorans (strain DSM 14801 / SPH-1)</name>
    <dbReference type="NCBI Taxonomy" id="398578"/>
    <lineage>
        <taxon>Bacteria</taxon>
        <taxon>Pseudomonadati</taxon>
        <taxon>Pseudomonadota</taxon>
        <taxon>Betaproteobacteria</taxon>
        <taxon>Burkholderiales</taxon>
        <taxon>Comamonadaceae</taxon>
        <taxon>Delftia</taxon>
    </lineage>
</organism>
<dbReference type="STRING" id="398578.Daci_4823"/>
<gene>
    <name evidence="5" type="ordered locus">Daci_4823</name>
</gene>
<comment type="similarity">
    <text evidence="1">Belongs to the leucine-binding protein family.</text>
</comment>
<dbReference type="Proteomes" id="UP000000784">
    <property type="component" value="Chromosome"/>
</dbReference>
<accession>A9BMA7</accession>
<dbReference type="PANTHER" id="PTHR47235">
    <property type="entry name" value="BLR6548 PROTEIN"/>
    <property type="match status" value="1"/>
</dbReference>
<dbReference type="HOGENOM" id="CLU_027128_7_0_4"/>
<evidence type="ECO:0000313" key="6">
    <source>
        <dbReference type="Proteomes" id="UP000000784"/>
    </source>
</evidence>
<evidence type="ECO:0000256" key="3">
    <source>
        <dbReference type="SAM" id="MobiDB-lite"/>
    </source>
</evidence>
<dbReference type="Gene3D" id="3.40.50.2300">
    <property type="match status" value="2"/>
</dbReference>
<dbReference type="eggNOG" id="COG0683">
    <property type="taxonomic scope" value="Bacteria"/>
</dbReference>
<dbReference type="KEGG" id="dac:Daci_4823"/>
<evidence type="ECO:0000256" key="1">
    <source>
        <dbReference type="ARBA" id="ARBA00010062"/>
    </source>
</evidence>
<name>A9BMA7_DELAS</name>
<dbReference type="AlphaFoldDB" id="A9BMA7"/>
<dbReference type="InterPro" id="IPR028081">
    <property type="entry name" value="Leu-bd"/>
</dbReference>
<keyword evidence="5" id="KW-0675">Receptor</keyword>
<keyword evidence="6" id="KW-1185">Reference proteome</keyword>
<evidence type="ECO:0000256" key="2">
    <source>
        <dbReference type="ARBA" id="ARBA00022729"/>
    </source>
</evidence>
<dbReference type="InterPro" id="IPR028082">
    <property type="entry name" value="Peripla_BP_I"/>
</dbReference>
<dbReference type="SUPFAM" id="SSF53822">
    <property type="entry name" value="Periplasmic binding protein-like I"/>
    <property type="match status" value="1"/>
</dbReference>
<feature type="domain" description="Leucine-binding protein" evidence="4">
    <location>
        <begin position="77"/>
        <end position="429"/>
    </location>
</feature>
<reference evidence="6" key="2">
    <citation type="submission" date="2007-11" db="EMBL/GenBank/DDBJ databases">
        <title>Complete sequence of Delftia acidovorans DSM 14801 / SPH-1.</title>
        <authorList>
            <person name="Copeland A."/>
            <person name="Lucas S."/>
            <person name="Lapidus A."/>
            <person name="Barry K."/>
            <person name="Glavina del Rio T."/>
            <person name="Dalin E."/>
            <person name="Tice H."/>
            <person name="Pitluck S."/>
            <person name="Lowry S."/>
            <person name="Clum A."/>
            <person name="Schmutz J."/>
            <person name="Larimer F."/>
            <person name="Land M."/>
            <person name="Hauser L."/>
            <person name="Kyrpides N."/>
            <person name="Kim E."/>
            <person name="Schleheck D."/>
            <person name="Richardson P."/>
        </authorList>
    </citation>
    <scope>NUCLEOTIDE SEQUENCE [LARGE SCALE GENOMIC DNA]</scope>
    <source>
        <strain evidence="6">DSM 14801 / SPH-1</strain>
    </source>
</reference>
<dbReference type="EMBL" id="CP000884">
    <property type="protein sequence ID" value="ABX37452.1"/>
    <property type="molecule type" value="Genomic_DNA"/>
</dbReference>
<reference evidence="5 6" key="1">
    <citation type="journal article" date="2004" name="Appl. Environ. Microbiol.">
        <title>Mineralization of individual congeners of linear alkylbenzenesulfonate by defined pairs of heterotrophic bacteria.</title>
        <authorList>
            <person name="Schleheck D."/>
            <person name="Knepper T.P."/>
            <person name="Fischer K."/>
            <person name="Cook A.M."/>
        </authorList>
    </citation>
    <scope>NUCLEOTIDE SEQUENCE [LARGE SCALE GENOMIC DNA]</scope>
    <source>
        <strain evidence="6">DSM 14801 / SPH-1</strain>
    </source>
</reference>
<sequence length="437" mass="47451">MHSSESTMGARRAGSYHGPATTRKAGTAPASQETTMRNPFARGPRALIACLALVLPAVTPVPAQAQKKYDTGASDTEIRIGNFVPYSGPVSAYGTIGKTHAAYFAKINAEGGINGRKITYLSADDAYNPAQSVEQTRKLVERDGVLLMFGALGTSHNQAVHRYMNQRKVPQLFVSTGATRWGDPKNFPWTMGWQPTYQLEGRTFAQHILATRPQAKVAVLMQNDDFGKDYLKGVLDGFGEQAKQRIVVQQTYEVGDPTVDSQMVALKGSGADTFINISTPKFAAQSIRKAADIGWKPAHYLVSVSLSISSVLKPAGLDNARGVMTASYLREPSDPSNQGTPELAGYLAFMKQFYPAGDPNDSLNVIGYSQAQTLVQVLRQAGDELTRANIMKQAASLKMDLPMLYPGISLQTGGEDFFPIKKMQLVRFDGSRYAPVQ</sequence>
<evidence type="ECO:0000259" key="4">
    <source>
        <dbReference type="Pfam" id="PF13458"/>
    </source>
</evidence>
<protein>
    <submittedName>
        <fullName evidence="5">Extracellular ligand-binding receptor</fullName>
    </submittedName>
</protein>